<protein>
    <submittedName>
        <fullName evidence="1">Transcriptional regulator</fullName>
    </submittedName>
</protein>
<dbReference type="Pfam" id="PF21716">
    <property type="entry name" value="dnstrm_HI1420"/>
    <property type="match status" value="1"/>
</dbReference>
<dbReference type="EMBL" id="QBMN01000157">
    <property type="protein sequence ID" value="PZO35851.1"/>
    <property type="molecule type" value="Genomic_DNA"/>
</dbReference>
<dbReference type="InterPro" id="IPR014057">
    <property type="entry name" value="HI1420"/>
</dbReference>
<dbReference type="AlphaFoldDB" id="A0A2W4XJA1"/>
<comment type="caution">
    <text evidence="1">The sequence shown here is derived from an EMBL/GenBank/DDBJ whole genome shotgun (WGS) entry which is preliminary data.</text>
</comment>
<reference evidence="2" key="1">
    <citation type="submission" date="2018-04" db="EMBL/GenBank/DDBJ databases">
        <authorList>
            <person name="Cornet L."/>
        </authorList>
    </citation>
    <scope>NUCLEOTIDE SEQUENCE [LARGE SCALE GENOMIC DNA]</scope>
</reference>
<proteinExistence type="predicted"/>
<organism evidence="1 2">
    <name type="scientific">Shackletoniella antarctica</name>
    <dbReference type="NCBI Taxonomy" id="268115"/>
    <lineage>
        <taxon>Bacteria</taxon>
        <taxon>Bacillati</taxon>
        <taxon>Cyanobacteriota</taxon>
        <taxon>Cyanophyceae</taxon>
        <taxon>Oculatellales</taxon>
        <taxon>Oculatellaceae</taxon>
        <taxon>Shackletoniella</taxon>
    </lineage>
</organism>
<accession>A0A2W4XJA1</accession>
<reference evidence="1 2" key="2">
    <citation type="submission" date="2018-06" db="EMBL/GenBank/DDBJ databases">
        <title>Metagenomic assembly of (sub)arctic Cyanobacteria and their associated microbiome from non-axenic cultures.</title>
        <authorList>
            <person name="Baurain D."/>
        </authorList>
    </citation>
    <scope>NUCLEOTIDE SEQUENCE [LARGE SCALE GENOMIC DNA]</scope>
    <source>
        <strain evidence="1">ULC041bin1</strain>
    </source>
</reference>
<evidence type="ECO:0000313" key="1">
    <source>
        <dbReference type="EMBL" id="PZO35851.1"/>
    </source>
</evidence>
<evidence type="ECO:0000313" key="2">
    <source>
        <dbReference type="Proteomes" id="UP000249081"/>
    </source>
</evidence>
<gene>
    <name evidence="1" type="ORF">DCF17_18110</name>
</gene>
<sequence>MPTESYDDILTEELRDVEVAAEYLSAAIEGSNIAEFLMALRYVTDAHGGVGILAEMTALNRQSLYKMLSEQGNPTLINLIAVLKSVGLTLSVRPIESDAA</sequence>
<dbReference type="Proteomes" id="UP000249081">
    <property type="component" value="Unassembled WGS sequence"/>
</dbReference>
<name>A0A2W4XJA1_9CYAN</name>